<reference evidence="2 3" key="1">
    <citation type="submission" date="2016-05" db="EMBL/GenBank/DDBJ databases">
        <title>Genome sequencing of Vitellibacter soesokkakensis RSSK-12.</title>
        <authorList>
            <person name="Thevarajoo S."/>
            <person name="Selvaratnam C."/>
            <person name="Goh K.M."/>
            <person name="Chan K.-G."/>
            <person name="Chong C.S."/>
        </authorList>
    </citation>
    <scope>NUCLEOTIDE SEQUENCE [LARGE SCALE GENOMIC DNA]</scope>
    <source>
        <strain evidence="2 3">RSSK-12</strain>
    </source>
</reference>
<protein>
    <recommendedName>
        <fullName evidence="1">Cupin type-2 domain-containing protein</fullName>
    </recommendedName>
</protein>
<evidence type="ECO:0000259" key="1">
    <source>
        <dbReference type="Pfam" id="PF07883"/>
    </source>
</evidence>
<accession>A0A1A9LA45</accession>
<dbReference type="SUPFAM" id="SSF51182">
    <property type="entry name" value="RmlC-like cupins"/>
    <property type="match status" value="1"/>
</dbReference>
<dbReference type="RefSeq" id="WP_068762926.1">
    <property type="nucleotide sequence ID" value="NZ_LXIE01000049.1"/>
</dbReference>
<dbReference type="EMBL" id="LXIE01000049">
    <property type="protein sequence ID" value="OAD90229.1"/>
    <property type="molecule type" value="Genomic_DNA"/>
</dbReference>
<dbReference type="Gene3D" id="2.60.120.10">
    <property type="entry name" value="Jelly Rolls"/>
    <property type="match status" value="1"/>
</dbReference>
<dbReference type="OrthoDB" id="1121094at2"/>
<dbReference type="Pfam" id="PF07883">
    <property type="entry name" value="Cupin_2"/>
    <property type="match status" value="1"/>
</dbReference>
<evidence type="ECO:0000313" key="2">
    <source>
        <dbReference type="EMBL" id="OAD90229.1"/>
    </source>
</evidence>
<dbReference type="InterPro" id="IPR013096">
    <property type="entry name" value="Cupin_2"/>
</dbReference>
<dbReference type="Proteomes" id="UP000077552">
    <property type="component" value="Unassembled WGS sequence"/>
</dbReference>
<gene>
    <name evidence="2" type="ORF">A7A78_06700</name>
</gene>
<dbReference type="AlphaFoldDB" id="A0A1A9LA45"/>
<evidence type="ECO:0000313" key="3">
    <source>
        <dbReference type="Proteomes" id="UP000077552"/>
    </source>
</evidence>
<comment type="caution">
    <text evidence="2">The sequence shown here is derived from an EMBL/GenBank/DDBJ whole genome shotgun (WGS) entry which is preliminary data.</text>
</comment>
<keyword evidence="3" id="KW-1185">Reference proteome</keyword>
<name>A0A1A9LA45_9FLAO</name>
<feature type="domain" description="Cupin type-2" evidence="1">
    <location>
        <begin position="30"/>
        <end position="90"/>
    </location>
</feature>
<dbReference type="STRING" id="1385699.A7A78_06700"/>
<sequence length="96" mass="11169">MYQINDTINNQGFNKLQVSKLNNGPAETLLITLEKNALFPEHTSPRDAHLIVLEGEIQFHINSEVFNLKKHQDFKFPKETPHWVEAVENSKFLIIR</sequence>
<dbReference type="InterPro" id="IPR014710">
    <property type="entry name" value="RmlC-like_jellyroll"/>
</dbReference>
<proteinExistence type="predicted"/>
<dbReference type="InterPro" id="IPR011051">
    <property type="entry name" value="RmlC_Cupin_sf"/>
</dbReference>
<organism evidence="2 3">
    <name type="scientific">Aequorivita soesokkakensis</name>
    <dbReference type="NCBI Taxonomy" id="1385699"/>
    <lineage>
        <taxon>Bacteria</taxon>
        <taxon>Pseudomonadati</taxon>
        <taxon>Bacteroidota</taxon>
        <taxon>Flavobacteriia</taxon>
        <taxon>Flavobacteriales</taxon>
        <taxon>Flavobacteriaceae</taxon>
        <taxon>Aequorivita</taxon>
    </lineage>
</organism>